<dbReference type="Gene3D" id="3.40.50.12780">
    <property type="entry name" value="N-terminal domain of ligase-like"/>
    <property type="match status" value="1"/>
</dbReference>
<dbReference type="InterPro" id="IPR020845">
    <property type="entry name" value="AMP-binding_CS"/>
</dbReference>
<dbReference type="EMBL" id="CP014136">
    <property type="protein sequence ID" value="ATA22307.1"/>
    <property type="molecule type" value="Genomic_DNA"/>
</dbReference>
<dbReference type="Proteomes" id="UP000217182">
    <property type="component" value="Chromosome"/>
</dbReference>
<dbReference type="PANTHER" id="PTHR45398">
    <property type="match status" value="1"/>
</dbReference>
<proteinExistence type="predicted"/>
<organism evidence="2 3">
    <name type="scientific">Gibbsiella quercinecans</name>
    <dbReference type="NCBI Taxonomy" id="929813"/>
    <lineage>
        <taxon>Bacteria</taxon>
        <taxon>Pseudomonadati</taxon>
        <taxon>Pseudomonadota</taxon>
        <taxon>Gammaproteobacteria</taxon>
        <taxon>Enterobacterales</taxon>
        <taxon>Yersiniaceae</taxon>
        <taxon>Gibbsiella</taxon>
    </lineage>
</organism>
<dbReference type="OrthoDB" id="9787658at2"/>
<accession>A0A250B852</accession>
<dbReference type="SUPFAM" id="SSF56801">
    <property type="entry name" value="Acetyl-CoA synthetase-like"/>
    <property type="match status" value="1"/>
</dbReference>
<dbReference type="Gene3D" id="3.30.300.30">
    <property type="match status" value="1"/>
</dbReference>
<dbReference type="KEGG" id="gqu:AWC35_03080"/>
<dbReference type="InterPro" id="IPR045851">
    <property type="entry name" value="AMP-bd_C_sf"/>
</dbReference>
<dbReference type="PANTHER" id="PTHR45398:SF1">
    <property type="entry name" value="ENZYME, PUTATIVE (JCVI)-RELATED"/>
    <property type="match status" value="1"/>
</dbReference>
<sequence length="450" mass="51163">MQPVLTRGVAQWLQQAWPERLVACEGQRQFSRADLRRQVWGLWQQLHALPQQHWALCFEDSYRFTVALLAVLHAGKTPVIPGHCRQSLLQEQADTFDGLITDAELALSCPVLAVPDDVPGASCGPLPEINPHARVILFTSGSTGKPRQVSKPIRCLDEEARWLAAHWGERLRGCHVLASVTHQHLYGLTFCIWLPMSMGLSFNCRQILYSEQLVCQRQAGRYALISSPAFLRRLDLHLPAPPCQLIVSAGGVLPWEHAQNSMRWFGRAVDEIYGSTETGVLAWRSRERDEQTWRLFSGVTLRRDEQDHWWARSAIIPVPEGLKLDDKLVITACGGVRICGRHDRIVKIEEKRISLSEIERRLLALPEIVDAAALQVVRPERSSIGVVLVLDPAVQPAELGQLKYQWRHELLKWLEPVALPRFWRVVDVIPHNSQSKRAWPQIQELFYAAR</sequence>
<reference evidence="2 3" key="1">
    <citation type="submission" date="2016-01" db="EMBL/GenBank/DDBJ databases">
        <authorList>
            <person name="Oliw E.H."/>
        </authorList>
    </citation>
    <scope>NUCLEOTIDE SEQUENCE [LARGE SCALE GENOMIC DNA]</scope>
    <source>
        <strain evidence="2 3">FRB97</strain>
    </source>
</reference>
<feature type="domain" description="AMP-dependent synthetase/ligase" evidence="1">
    <location>
        <begin position="133"/>
        <end position="290"/>
    </location>
</feature>
<evidence type="ECO:0000313" key="2">
    <source>
        <dbReference type="EMBL" id="ATA22307.1"/>
    </source>
</evidence>
<dbReference type="AlphaFoldDB" id="A0A250B852"/>
<dbReference type="InterPro" id="IPR000873">
    <property type="entry name" value="AMP-dep_synth/lig_dom"/>
</dbReference>
<keyword evidence="3" id="KW-1185">Reference proteome</keyword>
<name>A0A250B852_9GAMM</name>
<dbReference type="PROSITE" id="PS00455">
    <property type="entry name" value="AMP_BINDING"/>
    <property type="match status" value="1"/>
</dbReference>
<gene>
    <name evidence="2" type="ORF">AWC35_03080</name>
</gene>
<protein>
    <submittedName>
        <fullName evidence="2">AMP-binding protein</fullName>
    </submittedName>
</protein>
<evidence type="ECO:0000259" key="1">
    <source>
        <dbReference type="Pfam" id="PF00501"/>
    </source>
</evidence>
<dbReference type="InterPro" id="IPR042099">
    <property type="entry name" value="ANL_N_sf"/>
</dbReference>
<dbReference type="Pfam" id="PF00501">
    <property type="entry name" value="AMP-binding"/>
    <property type="match status" value="1"/>
</dbReference>
<evidence type="ECO:0000313" key="3">
    <source>
        <dbReference type="Proteomes" id="UP000217182"/>
    </source>
</evidence>